<dbReference type="Proteomes" id="UP000229056">
    <property type="component" value="Unassembled WGS sequence"/>
</dbReference>
<accession>A0A2H0W3J7</accession>
<comment type="caution">
    <text evidence="1">The sequence shown here is derived from an EMBL/GenBank/DDBJ whole genome shotgun (WGS) entry which is preliminary data.</text>
</comment>
<proteinExistence type="predicted"/>
<sequence>MATIDYVDNYIMIIIRHKSSSAMIYIESPMELTFFQIDMLESFFQRMMFYCEDETHIDINIQHLTNGDFYAVGYFYNKNQNYDYCGTFENAYIAIHHVLSDFFNLSIGNNYLLASINNRPNDNDEDYHKDDNEDISEIGKVVNEMLKDSELDPED</sequence>
<evidence type="ECO:0000313" key="1">
    <source>
        <dbReference type="EMBL" id="PIS05929.1"/>
    </source>
</evidence>
<name>A0A2H0W3J7_9BACT</name>
<evidence type="ECO:0000313" key="2">
    <source>
        <dbReference type="Proteomes" id="UP000229056"/>
    </source>
</evidence>
<dbReference type="EMBL" id="PEZY01000012">
    <property type="protein sequence ID" value="PIS05929.1"/>
    <property type="molecule type" value="Genomic_DNA"/>
</dbReference>
<dbReference type="AlphaFoldDB" id="A0A2H0W3J7"/>
<gene>
    <name evidence="1" type="ORF">COT80_04135</name>
</gene>
<organism evidence="1 2">
    <name type="scientific">Candidatus Buchananbacteria bacterium CG10_big_fil_rev_8_21_14_0_10_33_19</name>
    <dbReference type="NCBI Taxonomy" id="1974525"/>
    <lineage>
        <taxon>Bacteria</taxon>
        <taxon>Candidatus Buchananiibacteriota</taxon>
    </lineage>
</organism>
<protein>
    <submittedName>
        <fullName evidence="1">Uncharacterized protein</fullName>
    </submittedName>
</protein>
<reference evidence="2" key="1">
    <citation type="submission" date="2017-09" db="EMBL/GenBank/DDBJ databases">
        <title>Depth-based differentiation of microbial function through sediment-hosted aquifers and enrichment of novel symbionts in the deep terrestrial subsurface.</title>
        <authorList>
            <person name="Probst A.J."/>
            <person name="Ladd B."/>
            <person name="Jarett J.K."/>
            <person name="Geller-Mcgrath D.E."/>
            <person name="Sieber C.M.K."/>
            <person name="Emerson J.B."/>
            <person name="Anantharaman K."/>
            <person name="Thomas B.C."/>
            <person name="Malmstrom R."/>
            <person name="Stieglmeier M."/>
            <person name="Klingl A."/>
            <person name="Woyke T."/>
            <person name="Ryan C.M."/>
            <person name="Banfield J.F."/>
        </authorList>
    </citation>
    <scope>NUCLEOTIDE SEQUENCE [LARGE SCALE GENOMIC DNA]</scope>
</reference>